<name>A0ABR3AQC6_PHYBL</name>
<proteinExistence type="inferred from homology"/>
<sequence length="298" mass="33473">MSSNTETAIIDTDSAQSLVQEIEEIYYKLSKMTSLHPVAPVNDLFTRLVHIATFTYNPSIVNLILLCPIIERLLNPLRILCSTAEYHLEMQWSKELGLYQANETVTPEMILSRFIYYDNYDALTCLELGALHGVGGIMAHIVFVGSGPLPLSSILMARKSHNIRRIDNIDMSHSATTAATELTNKLGMQDRLKHYTIEAKDYDGYEKADVIILAALVGESHEDKMEFLKFISKQMKPGALILTRSAHSLRKLLYVPIEPFHVNSCGLQTLVVSHPQNEIVNSILIARRLENVDSMNNS</sequence>
<dbReference type="EMBL" id="JBCLYO010000023">
    <property type="protein sequence ID" value="KAL0079156.1"/>
    <property type="molecule type" value="Genomic_DNA"/>
</dbReference>
<dbReference type="PANTHER" id="PTHR32266">
    <property type="entry name" value="NICOTIANAMINE SYNTHASE 3"/>
    <property type="match status" value="1"/>
</dbReference>
<evidence type="ECO:0000256" key="3">
    <source>
        <dbReference type="ARBA" id="ARBA00022691"/>
    </source>
</evidence>
<dbReference type="InterPro" id="IPR004298">
    <property type="entry name" value="Nicotian_synth"/>
</dbReference>
<organism evidence="4 5">
    <name type="scientific">Phycomyces blakesleeanus</name>
    <dbReference type="NCBI Taxonomy" id="4837"/>
    <lineage>
        <taxon>Eukaryota</taxon>
        <taxon>Fungi</taxon>
        <taxon>Fungi incertae sedis</taxon>
        <taxon>Mucoromycota</taxon>
        <taxon>Mucoromycotina</taxon>
        <taxon>Mucoromycetes</taxon>
        <taxon>Mucorales</taxon>
        <taxon>Phycomycetaceae</taxon>
        <taxon>Phycomyces</taxon>
    </lineage>
</organism>
<dbReference type="InterPro" id="IPR029063">
    <property type="entry name" value="SAM-dependent_MTases_sf"/>
</dbReference>
<keyword evidence="2" id="KW-0808">Transferase</keyword>
<dbReference type="Pfam" id="PF03059">
    <property type="entry name" value="NAS"/>
    <property type="match status" value="1"/>
</dbReference>
<dbReference type="PANTHER" id="PTHR32266:SF12">
    <property type="entry name" value="NICOTIANAMINE SYNTHASE 3"/>
    <property type="match status" value="1"/>
</dbReference>
<dbReference type="CDD" id="cd02440">
    <property type="entry name" value="AdoMet_MTases"/>
    <property type="match status" value="1"/>
</dbReference>
<comment type="similarity">
    <text evidence="1">Belongs to the nicotianamine synthase (NAS)-like family.</text>
</comment>
<evidence type="ECO:0000256" key="2">
    <source>
        <dbReference type="ARBA" id="ARBA00022679"/>
    </source>
</evidence>
<dbReference type="SUPFAM" id="SSF53335">
    <property type="entry name" value="S-adenosyl-L-methionine-dependent methyltransferases"/>
    <property type="match status" value="1"/>
</dbReference>
<evidence type="ECO:0000256" key="1">
    <source>
        <dbReference type="ARBA" id="ARBA00007009"/>
    </source>
</evidence>
<keyword evidence="3" id="KW-0949">S-adenosyl-L-methionine</keyword>
<comment type="caution">
    <text evidence="4">The sequence shown here is derived from an EMBL/GenBank/DDBJ whole genome shotgun (WGS) entry which is preliminary data.</text>
</comment>
<dbReference type="Gene3D" id="3.40.50.150">
    <property type="entry name" value="Vaccinia Virus protein VP39"/>
    <property type="match status" value="1"/>
</dbReference>
<dbReference type="PROSITE" id="PS51142">
    <property type="entry name" value="NAS"/>
    <property type="match status" value="1"/>
</dbReference>
<evidence type="ECO:0000313" key="4">
    <source>
        <dbReference type="EMBL" id="KAL0079156.1"/>
    </source>
</evidence>
<protein>
    <submittedName>
        <fullName evidence="4">Nicotianamine synthase</fullName>
    </submittedName>
</protein>
<gene>
    <name evidence="4" type="ORF">J3Q64DRAFT_1645534</name>
</gene>
<reference evidence="4 5" key="1">
    <citation type="submission" date="2024-04" db="EMBL/GenBank/DDBJ databases">
        <title>Symmetric and asymmetric DNA N6-adenine methylation regulates different biological responses in Mucorales.</title>
        <authorList>
            <consortium name="Lawrence Berkeley National Laboratory"/>
            <person name="Lax C."/>
            <person name="Mondo S.J."/>
            <person name="Osorio-Concepcion M."/>
            <person name="Muszewska A."/>
            <person name="Corrochano-Luque M."/>
            <person name="Gutierrez G."/>
            <person name="Riley R."/>
            <person name="Lipzen A."/>
            <person name="Guo J."/>
            <person name="Hundley H."/>
            <person name="Amirebrahimi M."/>
            <person name="Ng V."/>
            <person name="Lorenzo-Gutierrez D."/>
            <person name="Binder U."/>
            <person name="Yang J."/>
            <person name="Song Y."/>
            <person name="Canovas D."/>
            <person name="Navarro E."/>
            <person name="Freitag M."/>
            <person name="Gabaldon T."/>
            <person name="Grigoriev I.V."/>
            <person name="Corrochano L.M."/>
            <person name="Nicolas F.E."/>
            <person name="Garre V."/>
        </authorList>
    </citation>
    <scope>NUCLEOTIDE SEQUENCE [LARGE SCALE GENOMIC DNA]</scope>
    <source>
        <strain evidence="4 5">L51</strain>
    </source>
</reference>
<accession>A0ABR3AQC6</accession>
<keyword evidence="5" id="KW-1185">Reference proteome</keyword>
<dbReference type="Proteomes" id="UP001448207">
    <property type="component" value="Unassembled WGS sequence"/>
</dbReference>
<evidence type="ECO:0000313" key="5">
    <source>
        <dbReference type="Proteomes" id="UP001448207"/>
    </source>
</evidence>